<protein>
    <recommendedName>
        <fullName evidence="1">Aminotransferase-like plant mobile domain-containing protein</fullName>
    </recommendedName>
</protein>
<dbReference type="InterPro" id="IPR044824">
    <property type="entry name" value="MAIN-like"/>
</dbReference>
<gene>
    <name evidence="2" type="ORF">Golax_019595</name>
</gene>
<name>A0A7J8Z7I6_9ROSI</name>
<keyword evidence="3" id="KW-1185">Reference proteome</keyword>
<dbReference type="EMBL" id="JABEZV010000003">
    <property type="protein sequence ID" value="MBA0707560.1"/>
    <property type="molecule type" value="Genomic_DNA"/>
</dbReference>
<dbReference type="AlphaFoldDB" id="A0A7J8Z7I6"/>
<organism evidence="2 3">
    <name type="scientific">Gossypium laxum</name>
    <dbReference type="NCBI Taxonomy" id="34288"/>
    <lineage>
        <taxon>Eukaryota</taxon>
        <taxon>Viridiplantae</taxon>
        <taxon>Streptophyta</taxon>
        <taxon>Embryophyta</taxon>
        <taxon>Tracheophyta</taxon>
        <taxon>Spermatophyta</taxon>
        <taxon>Magnoliopsida</taxon>
        <taxon>eudicotyledons</taxon>
        <taxon>Gunneridae</taxon>
        <taxon>Pentapetalae</taxon>
        <taxon>rosids</taxon>
        <taxon>malvids</taxon>
        <taxon>Malvales</taxon>
        <taxon>Malvaceae</taxon>
        <taxon>Malvoideae</taxon>
        <taxon>Gossypium</taxon>
    </lineage>
</organism>
<dbReference type="PANTHER" id="PTHR46033:SF8">
    <property type="entry name" value="PROTEIN MAINTENANCE OF MERISTEMS-LIKE"/>
    <property type="match status" value="1"/>
</dbReference>
<reference evidence="2 3" key="1">
    <citation type="journal article" date="2019" name="Genome Biol. Evol.">
        <title>Insights into the evolution of the New World diploid cottons (Gossypium, subgenus Houzingenia) based on genome sequencing.</title>
        <authorList>
            <person name="Grover C.E."/>
            <person name="Arick M.A. 2nd"/>
            <person name="Thrash A."/>
            <person name="Conover J.L."/>
            <person name="Sanders W.S."/>
            <person name="Peterson D.G."/>
            <person name="Frelichowski J.E."/>
            <person name="Scheffler J.A."/>
            <person name="Scheffler B.E."/>
            <person name="Wendel J.F."/>
        </authorList>
    </citation>
    <scope>NUCLEOTIDE SEQUENCE [LARGE SCALE GENOMIC DNA]</scope>
    <source>
        <strain evidence="2">4</strain>
        <tissue evidence="2">Leaf</tissue>
    </source>
</reference>
<sequence length="187" mass="21048">MFLARGQYRPGVQVGPKLISAFIERWRLETHTFHLPCEECTITLEDVQLQLRLPVDGPVLTEPIQSTDCGAICYDLLGVILDNIYGVSIDTIRGSAFRAEILDEFFQNLNSWHVKPTLVNSTTIEMHQMDRVLRKFGFRQPIPVTPKGPFQGLLRSLGCTFPAPDTTATPHYVKCLTHYASFPMPSA</sequence>
<proteinExistence type="predicted"/>
<dbReference type="PANTHER" id="PTHR46033">
    <property type="entry name" value="PROTEIN MAIN-LIKE 2"/>
    <property type="match status" value="1"/>
</dbReference>
<evidence type="ECO:0000313" key="2">
    <source>
        <dbReference type="EMBL" id="MBA0707560.1"/>
    </source>
</evidence>
<dbReference type="Proteomes" id="UP000593574">
    <property type="component" value="Unassembled WGS sequence"/>
</dbReference>
<evidence type="ECO:0000259" key="1">
    <source>
        <dbReference type="Pfam" id="PF10536"/>
    </source>
</evidence>
<feature type="domain" description="Aminotransferase-like plant mobile" evidence="1">
    <location>
        <begin position="16"/>
        <end position="82"/>
    </location>
</feature>
<evidence type="ECO:0000313" key="3">
    <source>
        <dbReference type="Proteomes" id="UP000593574"/>
    </source>
</evidence>
<dbReference type="InterPro" id="IPR019557">
    <property type="entry name" value="AminoTfrase-like_pln_mobile"/>
</dbReference>
<dbReference type="GO" id="GO:0010073">
    <property type="term" value="P:meristem maintenance"/>
    <property type="evidence" value="ECO:0007669"/>
    <property type="project" value="InterPro"/>
</dbReference>
<dbReference type="Pfam" id="PF10536">
    <property type="entry name" value="PMD"/>
    <property type="match status" value="1"/>
</dbReference>
<accession>A0A7J8Z7I6</accession>
<comment type="caution">
    <text evidence="2">The sequence shown here is derived from an EMBL/GenBank/DDBJ whole genome shotgun (WGS) entry which is preliminary data.</text>
</comment>